<proteinExistence type="predicted"/>
<name>A0ABQ4TUF9_9HYPH</name>
<dbReference type="RefSeq" id="WP_147819188.1">
    <property type="nucleotide sequence ID" value="NZ_BPRA01000025.1"/>
</dbReference>
<reference evidence="1" key="2">
    <citation type="submission" date="2021-08" db="EMBL/GenBank/DDBJ databases">
        <authorList>
            <person name="Tani A."/>
            <person name="Ola A."/>
            <person name="Ogura Y."/>
            <person name="Katsura K."/>
            <person name="Hayashi T."/>
        </authorList>
    </citation>
    <scope>NUCLEOTIDE SEQUENCE</scope>
    <source>
        <strain evidence="1">DSM 23674</strain>
    </source>
</reference>
<comment type="caution">
    <text evidence="1">The sequence shown here is derived from an EMBL/GenBank/DDBJ whole genome shotgun (WGS) entry which is preliminary data.</text>
</comment>
<gene>
    <name evidence="1" type="ORF">EKPJFOCH_4125</name>
</gene>
<protein>
    <submittedName>
        <fullName evidence="1">Uncharacterized protein</fullName>
    </submittedName>
</protein>
<dbReference type="Proteomes" id="UP001055101">
    <property type="component" value="Unassembled WGS sequence"/>
</dbReference>
<keyword evidence="2" id="KW-1185">Reference proteome</keyword>
<accession>A0ABQ4TUF9</accession>
<evidence type="ECO:0000313" key="2">
    <source>
        <dbReference type="Proteomes" id="UP001055101"/>
    </source>
</evidence>
<evidence type="ECO:0000313" key="1">
    <source>
        <dbReference type="EMBL" id="GJE57608.1"/>
    </source>
</evidence>
<reference evidence="1" key="1">
    <citation type="journal article" date="2021" name="Front. Microbiol.">
        <title>Comprehensive Comparative Genomics and Phenotyping of Methylobacterium Species.</title>
        <authorList>
            <person name="Alessa O."/>
            <person name="Ogura Y."/>
            <person name="Fujitani Y."/>
            <person name="Takami H."/>
            <person name="Hayashi T."/>
            <person name="Sahin N."/>
            <person name="Tani A."/>
        </authorList>
    </citation>
    <scope>NUCLEOTIDE SEQUENCE</scope>
    <source>
        <strain evidence="1">DSM 23674</strain>
    </source>
</reference>
<dbReference type="EMBL" id="BPRA01000025">
    <property type="protein sequence ID" value="GJE57608.1"/>
    <property type="molecule type" value="Genomic_DNA"/>
</dbReference>
<sequence length="116" mass="13011">MDETYQLREVMDDTRELRERLTRAWQTTLEVAIEQGMPARAVIETMVTVAHERYSDCFGLAAAANYLQLLAEQLRDIEKNDTESLISGDEALVFASGEDVEMAIDPNWLVDGKASG</sequence>
<organism evidence="1 2">
    <name type="scientific">Methylobacterium thuringiense</name>
    <dbReference type="NCBI Taxonomy" id="1003091"/>
    <lineage>
        <taxon>Bacteria</taxon>
        <taxon>Pseudomonadati</taxon>
        <taxon>Pseudomonadota</taxon>
        <taxon>Alphaproteobacteria</taxon>
        <taxon>Hyphomicrobiales</taxon>
        <taxon>Methylobacteriaceae</taxon>
        <taxon>Methylobacterium</taxon>
    </lineage>
</organism>